<keyword evidence="2" id="KW-1185">Reference proteome</keyword>
<organism evidence="1 2">
    <name type="scientific">Funneliformis caledonium</name>
    <dbReference type="NCBI Taxonomy" id="1117310"/>
    <lineage>
        <taxon>Eukaryota</taxon>
        <taxon>Fungi</taxon>
        <taxon>Fungi incertae sedis</taxon>
        <taxon>Mucoromycota</taxon>
        <taxon>Glomeromycotina</taxon>
        <taxon>Glomeromycetes</taxon>
        <taxon>Glomerales</taxon>
        <taxon>Glomeraceae</taxon>
        <taxon>Funneliformis</taxon>
    </lineage>
</organism>
<gene>
    <name evidence="1" type="ORF">FCALED_LOCUS1312</name>
</gene>
<protein>
    <submittedName>
        <fullName evidence="1">1264_t:CDS:1</fullName>
    </submittedName>
</protein>
<dbReference type="AlphaFoldDB" id="A0A9N8VJX5"/>
<comment type="caution">
    <text evidence="1">The sequence shown here is derived from an EMBL/GenBank/DDBJ whole genome shotgun (WGS) entry which is preliminary data.</text>
</comment>
<evidence type="ECO:0000313" key="1">
    <source>
        <dbReference type="EMBL" id="CAG8452432.1"/>
    </source>
</evidence>
<feature type="non-terminal residue" evidence="1">
    <location>
        <position position="1"/>
    </location>
</feature>
<name>A0A9N8VJX5_9GLOM</name>
<accession>A0A9N8VJX5</accession>
<reference evidence="1" key="1">
    <citation type="submission" date="2021-06" db="EMBL/GenBank/DDBJ databases">
        <authorList>
            <person name="Kallberg Y."/>
            <person name="Tangrot J."/>
            <person name="Rosling A."/>
        </authorList>
    </citation>
    <scope>NUCLEOTIDE SEQUENCE</scope>
    <source>
        <strain evidence="1">UK204</strain>
    </source>
</reference>
<dbReference type="Proteomes" id="UP000789570">
    <property type="component" value="Unassembled WGS sequence"/>
</dbReference>
<proteinExistence type="predicted"/>
<sequence length="90" mass="10777">VSWLNPLKPSENLLKKRKITKDEEELEKETTSSLSSNMIKQKWRLKLLLLYIQQNHHPFSFLNNNQKLKLNLLQHNQLVLIMFSHRLSNL</sequence>
<evidence type="ECO:0000313" key="2">
    <source>
        <dbReference type="Proteomes" id="UP000789570"/>
    </source>
</evidence>
<dbReference type="EMBL" id="CAJVPQ010000161">
    <property type="protein sequence ID" value="CAG8452432.1"/>
    <property type="molecule type" value="Genomic_DNA"/>
</dbReference>